<proteinExistence type="predicted"/>
<dbReference type="EMBL" id="CP042997">
    <property type="protein sequence ID" value="QEH31538.1"/>
    <property type="molecule type" value="Genomic_DNA"/>
</dbReference>
<keyword evidence="2" id="KW-1133">Transmembrane helix</keyword>
<evidence type="ECO:0000256" key="1">
    <source>
        <dbReference type="SAM" id="MobiDB-lite"/>
    </source>
</evidence>
<reference evidence="3 4" key="1">
    <citation type="submission" date="2019-08" db="EMBL/GenBank/DDBJ databases">
        <title>Deep-cultivation of Planctomycetes and their phenomic and genomic characterization uncovers novel biology.</title>
        <authorList>
            <person name="Wiegand S."/>
            <person name="Jogler M."/>
            <person name="Boedeker C."/>
            <person name="Pinto D."/>
            <person name="Vollmers J."/>
            <person name="Rivas-Marin E."/>
            <person name="Kohn T."/>
            <person name="Peeters S.H."/>
            <person name="Heuer A."/>
            <person name="Rast P."/>
            <person name="Oberbeckmann S."/>
            <person name="Bunk B."/>
            <person name="Jeske O."/>
            <person name="Meyerdierks A."/>
            <person name="Storesund J.E."/>
            <person name="Kallscheuer N."/>
            <person name="Luecker S."/>
            <person name="Lage O.M."/>
            <person name="Pohl T."/>
            <person name="Merkel B.J."/>
            <person name="Hornburger P."/>
            <person name="Mueller R.-W."/>
            <person name="Bruemmer F."/>
            <person name="Labrenz M."/>
            <person name="Spormann A.M."/>
            <person name="Op den Camp H."/>
            <person name="Overmann J."/>
            <person name="Amann R."/>
            <person name="Jetten M.S.M."/>
            <person name="Mascher T."/>
            <person name="Medema M.H."/>
            <person name="Devos D.P."/>
            <person name="Kaster A.-K."/>
            <person name="Ovreas L."/>
            <person name="Rohde M."/>
            <person name="Galperin M.Y."/>
            <person name="Jogler C."/>
        </authorList>
    </citation>
    <scope>NUCLEOTIDE SEQUENCE [LARGE SCALE GENOMIC DNA]</scope>
    <source>
        <strain evidence="3 4">OJF2</strain>
    </source>
</reference>
<dbReference type="OrthoDB" id="269673at2"/>
<name>A0A5B9VTF0_9BACT</name>
<keyword evidence="4" id="KW-1185">Reference proteome</keyword>
<dbReference type="KEGG" id="agv:OJF2_00030"/>
<evidence type="ECO:0000256" key="2">
    <source>
        <dbReference type="SAM" id="Phobius"/>
    </source>
</evidence>
<feature type="transmembrane region" description="Helical" evidence="2">
    <location>
        <begin position="150"/>
        <end position="175"/>
    </location>
</feature>
<feature type="transmembrane region" description="Helical" evidence="2">
    <location>
        <begin position="195"/>
        <end position="223"/>
    </location>
</feature>
<evidence type="ECO:0000313" key="4">
    <source>
        <dbReference type="Proteomes" id="UP000324233"/>
    </source>
</evidence>
<feature type="region of interest" description="Disordered" evidence="1">
    <location>
        <begin position="78"/>
        <end position="101"/>
    </location>
</feature>
<dbReference type="Proteomes" id="UP000324233">
    <property type="component" value="Chromosome"/>
</dbReference>
<dbReference type="RefSeq" id="WP_148590103.1">
    <property type="nucleotide sequence ID" value="NZ_CP042997.1"/>
</dbReference>
<sequence length="240" mass="24800">MSIRFACSCGKQLQARDEHAGRKSRCPDCGATLVVPAGGEPPSATPTPAPPPVMHVDYDPTPDLAATATATMATAATPRPAAGPWVEDDDPAPAAKVPAPPPLPPAGAAAPAFALPPSPSHASALGLATAREPWSFTLVDRYAVVARNCVLAVSAVLIGLAAMGYAYELYVLLAYQGPARMGVLGFALMLGASTLAFLLGVALFLLVFVLPIMLFLAMLHITVDGARSLRAIRAILERRG</sequence>
<evidence type="ECO:0000313" key="3">
    <source>
        <dbReference type="EMBL" id="QEH31538.1"/>
    </source>
</evidence>
<gene>
    <name evidence="3" type="ORF">OJF2_00030</name>
</gene>
<dbReference type="AlphaFoldDB" id="A0A5B9VTF0"/>
<keyword evidence="2" id="KW-0472">Membrane</keyword>
<keyword evidence="2" id="KW-0812">Transmembrane</keyword>
<accession>A0A5B9VTF0</accession>
<organism evidence="3 4">
    <name type="scientific">Aquisphaera giovannonii</name>
    <dbReference type="NCBI Taxonomy" id="406548"/>
    <lineage>
        <taxon>Bacteria</taxon>
        <taxon>Pseudomonadati</taxon>
        <taxon>Planctomycetota</taxon>
        <taxon>Planctomycetia</taxon>
        <taxon>Isosphaerales</taxon>
        <taxon>Isosphaeraceae</taxon>
        <taxon>Aquisphaera</taxon>
    </lineage>
</organism>
<protein>
    <submittedName>
        <fullName evidence="3">Uncharacterized protein</fullName>
    </submittedName>
</protein>